<proteinExistence type="predicted"/>
<feature type="non-terminal residue" evidence="1">
    <location>
        <position position="1"/>
    </location>
</feature>
<dbReference type="Gene3D" id="3.30.160.250">
    <property type="match status" value="1"/>
</dbReference>
<dbReference type="Proteomes" id="UP000180235">
    <property type="component" value="Chromosome"/>
</dbReference>
<organism evidence="1 2">
    <name type="scientific">Gloeomargarita lithophora Alchichica-D10</name>
    <dbReference type="NCBI Taxonomy" id="1188229"/>
    <lineage>
        <taxon>Bacteria</taxon>
        <taxon>Bacillati</taxon>
        <taxon>Cyanobacteriota</taxon>
        <taxon>Cyanophyceae</taxon>
        <taxon>Gloeomargaritales</taxon>
        <taxon>Gloeomargaritaceae</taxon>
        <taxon>Gloeomargarita</taxon>
    </lineage>
</organism>
<dbReference type="InterPro" id="IPR035069">
    <property type="entry name" value="TTHA1013/TTHA0281-like"/>
</dbReference>
<gene>
    <name evidence="1" type="ORF">GlitD10_1287</name>
</gene>
<keyword evidence="2" id="KW-1185">Reference proteome</keyword>
<evidence type="ECO:0000313" key="1">
    <source>
        <dbReference type="EMBL" id="APB33608.1"/>
    </source>
</evidence>
<protein>
    <submittedName>
        <fullName evidence="1">Uncharacterized protein</fullName>
    </submittedName>
</protein>
<dbReference type="AlphaFoldDB" id="A0A1J0ACG7"/>
<evidence type="ECO:0000313" key="2">
    <source>
        <dbReference type="Proteomes" id="UP000180235"/>
    </source>
</evidence>
<name>A0A1J0ACG7_9CYAN</name>
<dbReference type="SUPFAM" id="SSF143100">
    <property type="entry name" value="TTHA1013/TTHA0281-like"/>
    <property type="match status" value="1"/>
</dbReference>
<dbReference type="EMBL" id="CP017675">
    <property type="protein sequence ID" value="APB33608.1"/>
    <property type="molecule type" value="Genomic_DNA"/>
</dbReference>
<sequence length="41" mass="4417">PQIEGGFTVTSPLLPELITEGDSIEEVLENAKDAFTTVLEL</sequence>
<dbReference type="KEGG" id="glt:GlitD10_1287.1"/>
<reference evidence="1 2" key="1">
    <citation type="submission" date="2016-10" db="EMBL/GenBank/DDBJ databases">
        <title>Description of Gloeomargarita lithophora gen. nov., sp. nov., a thylakoid-bearing basal-branching cyanobacterium with intracellular carbonates, and proposal for Gloeomargaritales ord. nov.</title>
        <authorList>
            <person name="Moreira D."/>
            <person name="Tavera R."/>
            <person name="Benzerara K."/>
            <person name="Skouri-Panet F."/>
            <person name="Couradeau E."/>
            <person name="Gerard E."/>
            <person name="Loussert C."/>
            <person name="Novelo E."/>
            <person name="Zivanovic Y."/>
            <person name="Lopez-Garcia P."/>
        </authorList>
    </citation>
    <scope>NUCLEOTIDE SEQUENCE [LARGE SCALE GENOMIC DNA]</scope>
    <source>
        <strain evidence="1 2">D10</strain>
    </source>
</reference>
<accession>A0A1J0ACG7</accession>